<feature type="region of interest" description="Disordered" evidence="1">
    <location>
        <begin position="56"/>
        <end position="134"/>
    </location>
</feature>
<sequence length="276" mass="30349">MYRADRRIKVALCYVRVPISAQLTLFEANHFKDSLYASSPNLPSMRNRLRASGFSHSRSFSAPTVPSLRLTPPTPHGSFHPTDYDSDDSIPSSAAAMPRPNRYRRHATRNSSHPYAPSSGSSSSPTFPPEQCQQINPGYFSGTCAGAKIAAFSIVLSPDGEVNIRGQLLPSQYPSQTYQERKSLSQPSSPLFFQAPIDPQIAALGIQNPPTTMADGTVEAQQGNTTATRQQEHVLPFVNHHAGQTDVFINPYAEFQQSMPMWPVEQIPPHSRPSSQ</sequence>
<proteinExistence type="predicted"/>
<evidence type="ECO:0000256" key="1">
    <source>
        <dbReference type="SAM" id="MobiDB-lite"/>
    </source>
</evidence>
<evidence type="ECO:0000313" key="2">
    <source>
        <dbReference type="EMBL" id="KAF1969757.1"/>
    </source>
</evidence>
<protein>
    <submittedName>
        <fullName evidence="2">Uncharacterized protein</fullName>
    </submittedName>
</protein>
<dbReference type="AlphaFoldDB" id="A0A6A5V8X0"/>
<dbReference type="EMBL" id="ML976706">
    <property type="protein sequence ID" value="KAF1969757.1"/>
    <property type="molecule type" value="Genomic_DNA"/>
</dbReference>
<feature type="compositionally biased region" description="Low complexity" evidence="1">
    <location>
        <begin position="111"/>
        <end position="125"/>
    </location>
</feature>
<organism evidence="2 3">
    <name type="scientific">Bimuria novae-zelandiae CBS 107.79</name>
    <dbReference type="NCBI Taxonomy" id="1447943"/>
    <lineage>
        <taxon>Eukaryota</taxon>
        <taxon>Fungi</taxon>
        <taxon>Dikarya</taxon>
        <taxon>Ascomycota</taxon>
        <taxon>Pezizomycotina</taxon>
        <taxon>Dothideomycetes</taxon>
        <taxon>Pleosporomycetidae</taxon>
        <taxon>Pleosporales</taxon>
        <taxon>Massarineae</taxon>
        <taxon>Didymosphaeriaceae</taxon>
        <taxon>Bimuria</taxon>
    </lineage>
</organism>
<gene>
    <name evidence="2" type="ORF">BU23DRAFT_557381</name>
</gene>
<dbReference type="OrthoDB" id="3751926at2759"/>
<evidence type="ECO:0000313" key="3">
    <source>
        <dbReference type="Proteomes" id="UP000800036"/>
    </source>
</evidence>
<name>A0A6A5V8X0_9PLEO</name>
<dbReference type="Proteomes" id="UP000800036">
    <property type="component" value="Unassembled WGS sequence"/>
</dbReference>
<reference evidence="2" key="1">
    <citation type="journal article" date="2020" name="Stud. Mycol.">
        <title>101 Dothideomycetes genomes: a test case for predicting lifestyles and emergence of pathogens.</title>
        <authorList>
            <person name="Haridas S."/>
            <person name="Albert R."/>
            <person name="Binder M."/>
            <person name="Bloem J."/>
            <person name="Labutti K."/>
            <person name="Salamov A."/>
            <person name="Andreopoulos B."/>
            <person name="Baker S."/>
            <person name="Barry K."/>
            <person name="Bills G."/>
            <person name="Bluhm B."/>
            <person name="Cannon C."/>
            <person name="Castanera R."/>
            <person name="Culley D."/>
            <person name="Daum C."/>
            <person name="Ezra D."/>
            <person name="Gonzalez J."/>
            <person name="Henrissat B."/>
            <person name="Kuo A."/>
            <person name="Liang C."/>
            <person name="Lipzen A."/>
            <person name="Lutzoni F."/>
            <person name="Magnuson J."/>
            <person name="Mondo S."/>
            <person name="Nolan M."/>
            <person name="Ohm R."/>
            <person name="Pangilinan J."/>
            <person name="Park H.-J."/>
            <person name="Ramirez L."/>
            <person name="Alfaro M."/>
            <person name="Sun H."/>
            <person name="Tritt A."/>
            <person name="Yoshinaga Y."/>
            <person name="Zwiers L.-H."/>
            <person name="Turgeon B."/>
            <person name="Goodwin S."/>
            <person name="Spatafora J."/>
            <person name="Crous P."/>
            <person name="Grigoriev I."/>
        </authorList>
    </citation>
    <scope>NUCLEOTIDE SEQUENCE</scope>
    <source>
        <strain evidence="2">CBS 107.79</strain>
    </source>
</reference>
<accession>A0A6A5V8X0</accession>
<keyword evidence="3" id="KW-1185">Reference proteome</keyword>